<dbReference type="PANTHER" id="PTHR37534">
    <property type="entry name" value="TRANSCRIPTIONAL ACTIVATOR PROTEIN UGA3"/>
    <property type="match status" value="1"/>
</dbReference>
<dbReference type="Pfam" id="PF11951">
    <property type="entry name" value="Fungal_trans_2"/>
    <property type="match status" value="1"/>
</dbReference>
<feature type="region of interest" description="Disordered" evidence="6">
    <location>
        <begin position="121"/>
        <end position="142"/>
    </location>
</feature>
<dbReference type="GO" id="GO:0005634">
    <property type="term" value="C:nucleus"/>
    <property type="evidence" value="ECO:0007669"/>
    <property type="project" value="UniProtKB-SubCell"/>
</dbReference>
<evidence type="ECO:0000256" key="6">
    <source>
        <dbReference type="SAM" id="MobiDB-lite"/>
    </source>
</evidence>
<evidence type="ECO:0000256" key="5">
    <source>
        <dbReference type="ARBA" id="ARBA00023242"/>
    </source>
</evidence>
<dbReference type="PROSITE" id="PS50048">
    <property type="entry name" value="ZN2_CY6_FUNGAL_2"/>
    <property type="match status" value="1"/>
</dbReference>
<dbReference type="InterPro" id="IPR036864">
    <property type="entry name" value="Zn2-C6_fun-type_DNA-bd_sf"/>
</dbReference>
<evidence type="ECO:0000259" key="7">
    <source>
        <dbReference type="PROSITE" id="PS50048"/>
    </source>
</evidence>
<gene>
    <name evidence="8" type="ORF">HRR80_003215</name>
</gene>
<reference evidence="8" key="1">
    <citation type="submission" date="2023-01" db="EMBL/GenBank/DDBJ databases">
        <title>Exophiala dermititidis isolated from Cystic Fibrosis Patient.</title>
        <authorList>
            <person name="Kurbessoian T."/>
            <person name="Crocker A."/>
            <person name="Murante D."/>
            <person name="Hogan D.A."/>
            <person name="Stajich J.E."/>
        </authorList>
    </citation>
    <scope>NUCLEOTIDE SEQUENCE</scope>
    <source>
        <strain evidence="8">Ex8</strain>
    </source>
</reference>
<dbReference type="InterPro" id="IPR001138">
    <property type="entry name" value="Zn2Cys6_DnaBD"/>
</dbReference>
<dbReference type="InterPro" id="IPR021858">
    <property type="entry name" value="Fun_TF"/>
</dbReference>
<comment type="subcellular location">
    <subcellularLocation>
        <location evidence="1">Nucleus</location>
    </subcellularLocation>
</comment>
<feature type="compositionally biased region" description="Polar residues" evidence="6">
    <location>
        <begin position="16"/>
        <end position="25"/>
    </location>
</feature>
<organism evidence="8 9">
    <name type="scientific">Exophiala dermatitidis</name>
    <name type="common">Black yeast-like fungus</name>
    <name type="synonym">Wangiella dermatitidis</name>
    <dbReference type="NCBI Taxonomy" id="5970"/>
    <lineage>
        <taxon>Eukaryota</taxon>
        <taxon>Fungi</taxon>
        <taxon>Dikarya</taxon>
        <taxon>Ascomycota</taxon>
        <taxon>Pezizomycotina</taxon>
        <taxon>Eurotiomycetes</taxon>
        <taxon>Chaetothyriomycetidae</taxon>
        <taxon>Chaetothyriales</taxon>
        <taxon>Herpotrichiellaceae</taxon>
        <taxon>Exophiala</taxon>
    </lineage>
</organism>
<evidence type="ECO:0000256" key="2">
    <source>
        <dbReference type="ARBA" id="ARBA00023015"/>
    </source>
</evidence>
<name>A0AAN6EXP9_EXODE</name>
<feature type="region of interest" description="Disordered" evidence="6">
    <location>
        <begin position="766"/>
        <end position="786"/>
    </location>
</feature>
<dbReference type="SMART" id="SM00066">
    <property type="entry name" value="GAL4"/>
    <property type="match status" value="1"/>
</dbReference>
<dbReference type="Proteomes" id="UP001161757">
    <property type="component" value="Unassembled WGS sequence"/>
</dbReference>
<keyword evidence="5" id="KW-0539">Nucleus</keyword>
<dbReference type="GO" id="GO:0000981">
    <property type="term" value="F:DNA-binding transcription factor activity, RNA polymerase II-specific"/>
    <property type="evidence" value="ECO:0007669"/>
    <property type="project" value="InterPro"/>
</dbReference>
<dbReference type="GO" id="GO:0008270">
    <property type="term" value="F:zinc ion binding"/>
    <property type="evidence" value="ECO:0007669"/>
    <property type="project" value="InterPro"/>
</dbReference>
<dbReference type="GO" id="GO:0000976">
    <property type="term" value="F:transcription cis-regulatory region binding"/>
    <property type="evidence" value="ECO:0007669"/>
    <property type="project" value="TreeGrafter"/>
</dbReference>
<evidence type="ECO:0000256" key="1">
    <source>
        <dbReference type="ARBA" id="ARBA00004123"/>
    </source>
</evidence>
<feature type="region of interest" description="Disordered" evidence="6">
    <location>
        <begin position="324"/>
        <end position="369"/>
    </location>
</feature>
<proteinExistence type="predicted"/>
<feature type="region of interest" description="Disordered" evidence="6">
    <location>
        <begin position="1"/>
        <end position="65"/>
    </location>
</feature>
<accession>A0AAN6EXP9</accession>
<evidence type="ECO:0000313" key="8">
    <source>
        <dbReference type="EMBL" id="KAJ8993183.1"/>
    </source>
</evidence>
<feature type="region of interest" description="Disordered" evidence="6">
    <location>
        <begin position="244"/>
        <end position="266"/>
    </location>
</feature>
<comment type="caution">
    <text evidence="8">The sequence shown here is derived from an EMBL/GenBank/DDBJ whole genome shotgun (WGS) entry which is preliminary data.</text>
</comment>
<dbReference type="CDD" id="cd00067">
    <property type="entry name" value="GAL4"/>
    <property type="match status" value="1"/>
</dbReference>
<evidence type="ECO:0000313" key="9">
    <source>
        <dbReference type="Proteomes" id="UP001161757"/>
    </source>
</evidence>
<dbReference type="PANTHER" id="PTHR37534:SF47">
    <property type="entry name" value="ZN(2)-C6 FUNGAL-TYPE DOMAIN-CONTAINING PROTEIN"/>
    <property type="match status" value="1"/>
</dbReference>
<sequence length="892" mass="98454">MEVQIPSPSAFLKDSSVISPTTSTAAKRPAVTKPRTTAISRPPTKLAPAVQDGAVTKPKQSKSRNGCMTCKKKRLKCDETKPSCVQCQKRSVECEGYRKDYKWRSFEETNFTSKPTAKRKAFRSNSSSGAVDHAAARPLDIPGSCRPIPRRIAVNNVDPPQTWSPGLHSAFATAAYAFHGQSQAPHAQSGSEQEAHDKMNQCFFPEPSRIDYSTYVPPFDVEGITPGFSYGDHHPDPYGFLSTTNTSSVNDSNSAKSFSSGSPQLMDMPFPGPEMHRPPDPPDIRPPISPLSYQPSNFDLDMPDDGDDFDEEIVRSDVMATTSDMPAMTLPTPTSLIDPTSGASTWQGFRAASPTPSEASTSSSKSSDMTILAQPSLDVSSPEMLMLRFDKQTCGILSVKDGPTENPWRTLIWPLARESPALYHAISAMTAFHGAHEIPDLHVPGMAHMNKSIKRLAQEMGNMRLDSALATSLALGLSEGWDRHVSTGVQHLRGAKVMVNNVIVKQRQDMQPGRMSTQDATRLKFLCNTFVYMDVIARLTSLEQPHDLDIDEILETVNSPFGDQVEVDPLMGCATTLFPLIGRVARLIQRVRKTDSNSLTLVSTAMELKEELQQWQIPSVGVFERPEDPNSEVQHSIQTAEAYRYATLLYLHQAVPEIPSDGIQSLAKKVLVTLASVPLSSRATIVQIFPLLAASCEVTDPDDRTWVRQRWAAMIARLKLGNVKSCWRVVEEVWRRRDCYENGKADRLRRRYNSRGVPGGSFIPPVLNMPPGLKRKGHTSDGDLGDDAIFAEGNANVLGSTSTPEEAYDPVRLLKRRVTIDSTTQQDGVSNWKLHVNNRNLPASMPGSCVGISRRPTGDIVSPGQLEHEYTVRGRLHWLGVMAEWHWEVFLG</sequence>
<keyword evidence="2" id="KW-0805">Transcription regulation</keyword>
<dbReference type="Gene3D" id="4.10.240.10">
    <property type="entry name" value="Zn(2)-C6 fungal-type DNA-binding domain"/>
    <property type="match status" value="1"/>
</dbReference>
<dbReference type="GO" id="GO:0045944">
    <property type="term" value="P:positive regulation of transcription by RNA polymerase II"/>
    <property type="evidence" value="ECO:0007669"/>
    <property type="project" value="TreeGrafter"/>
</dbReference>
<dbReference type="PROSITE" id="PS00463">
    <property type="entry name" value="ZN2_CY6_FUNGAL_1"/>
    <property type="match status" value="1"/>
</dbReference>
<protein>
    <recommendedName>
        <fullName evidence="7">Zn(2)-C6 fungal-type domain-containing protein</fullName>
    </recommendedName>
</protein>
<dbReference type="EMBL" id="JAJGCB010000004">
    <property type="protein sequence ID" value="KAJ8993183.1"/>
    <property type="molecule type" value="Genomic_DNA"/>
</dbReference>
<dbReference type="Pfam" id="PF00172">
    <property type="entry name" value="Zn_clus"/>
    <property type="match status" value="1"/>
</dbReference>
<feature type="compositionally biased region" description="Low complexity" evidence="6">
    <location>
        <begin position="244"/>
        <end position="254"/>
    </location>
</feature>
<feature type="compositionally biased region" description="Polar residues" evidence="6">
    <location>
        <begin position="331"/>
        <end position="347"/>
    </location>
</feature>
<evidence type="ECO:0000256" key="4">
    <source>
        <dbReference type="ARBA" id="ARBA00023163"/>
    </source>
</evidence>
<keyword evidence="3" id="KW-0238">DNA-binding</keyword>
<feature type="domain" description="Zn(2)-C6 fungal-type" evidence="7">
    <location>
        <begin position="66"/>
        <end position="94"/>
    </location>
</feature>
<feature type="compositionally biased region" description="Low complexity" evidence="6">
    <location>
        <begin position="351"/>
        <end position="367"/>
    </location>
</feature>
<dbReference type="SUPFAM" id="SSF57701">
    <property type="entry name" value="Zn2/Cys6 DNA-binding domain"/>
    <property type="match status" value="1"/>
</dbReference>
<keyword evidence="4" id="KW-0804">Transcription</keyword>
<dbReference type="AlphaFoldDB" id="A0AAN6EXP9"/>
<evidence type="ECO:0000256" key="3">
    <source>
        <dbReference type="ARBA" id="ARBA00023125"/>
    </source>
</evidence>